<dbReference type="Proteomes" id="UP000067711">
    <property type="component" value="Chromosome 1"/>
</dbReference>
<proteinExistence type="predicted"/>
<evidence type="ECO:0000313" key="1">
    <source>
        <dbReference type="EMBL" id="AOJ10369.1"/>
    </source>
</evidence>
<organism evidence="1 2">
    <name type="scientific">Burkholderia mayonis</name>
    <dbReference type="NCBI Taxonomy" id="1385591"/>
    <lineage>
        <taxon>Bacteria</taxon>
        <taxon>Pseudomonadati</taxon>
        <taxon>Pseudomonadota</taxon>
        <taxon>Betaproteobacteria</taxon>
        <taxon>Burkholderiales</taxon>
        <taxon>Burkholderiaceae</taxon>
        <taxon>Burkholderia</taxon>
        <taxon>pseudomallei group</taxon>
    </lineage>
</organism>
<name>A0A1B4G359_9BURK</name>
<accession>A0A1B4G359</accession>
<reference evidence="1 2" key="1">
    <citation type="submission" date="2015-12" db="EMBL/GenBank/DDBJ databases">
        <title>Diversity of Burkholderia near neighbor genomes.</title>
        <authorList>
            <person name="Sahl J."/>
            <person name="Wagner D."/>
            <person name="Keim P."/>
        </authorList>
    </citation>
    <scope>NUCLEOTIDE SEQUENCE [LARGE SCALE GENOMIC DNA]</scope>
    <source>
        <strain evidence="1 2">BDU8</strain>
    </source>
</reference>
<dbReference type="AlphaFoldDB" id="A0A1B4G359"/>
<sequence length="134" mass="15456">MTVLFARGIHCRINYVAWRLHSFRALRPCLIDRGVHKRLLIREPQFASRIGALFRRPILQCFLIPVDQDIERGHKVRQRISAALFVCFVVHVSFSIEVHEAGPVPISGMWFFRVGDCLPLQPAICHSRRRCPAS</sequence>
<gene>
    <name evidence="1" type="ORF">WS71_24485</name>
</gene>
<protein>
    <submittedName>
        <fullName evidence="1">Uncharacterized protein</fullName>
    </submittedName>
</protein>
<evidence type="ECO:0000313" key="2">
    <source>
        <dbReference type="Proteomes" id="UP000067711"/>
    </source>
</evidence>
<dbReference type="EMBL" id="CP013389">
    <property type="protein sequence ID" value="AOJ10369.1"/>
    <property type="molecule type" value="Genomic_DNA"/>
</dbReference>